<dbReference type="Gene3D" id="3.20.10.10">
    <property type="entry name" value="D-amino Acid Aminotransferase, subunit A, domain 2"/>
    <property type="match status" value="1"/>
</dbReference>
<dbReference type="SUPFAM" id="SSF56752">
    <property type="entry name" value="D-aminoacid aminotransferase-like PLP-dependent enzymes"/>
    <property type="match status" value="1"/>
</dbReference>
<accession>A0A1W0BNY8</accession>
<dbReference type="InterPro" id="IPR050571">
    <property type="entry name" value="Class-IV_PLP-Dep_Aminotrnsfr"/>
</dbReference>
<dbReference type="GO" id="GO:0046394">
    <property type="term" value="P:carboxylic acid biosynthetic process"/>
    <property type="evidence" value="ECO:0007669"/>
    <property type="project" value="UniProtKB-ARBA"/>
</dbReference>
<sequence length="260" mass="28387">MELNGSAVTADDIGALGLVNFGHFTSMRVENGAVRGLSLHLDRLIRDCRTVFDADLDPERVRELVRHALRGSAAAVVVRVTVFDPHLELGRPGADAEPHILVSMRKAPPSPQSPVSLQSAVYSRDMPRVKHVGLFGALHQRRTAQRNGFDDAMFTTADGIVTEIATSNIGFIDTEGRLVWPKAEVLPGTTMRLISQARDEEVQSETITLARLNQFVGAVATNAAVGVRAVARVDDIRWPTAHKLIDTLRAEYESIPAQQL</sequence>
<dbReference type="PANTHER" id="PTHR42743">
    <property type="entry name" value="AMINO-ACID AMINOTRANSFERASE"/>
    <property type="match status" value="1"/>
</dbReference>
<protein>
    <submittedName>
        <fullName evidence="2">Aminotransferase</fullName>
    </submittedName>
</protein>
<comment type="caution">
    <text evidence="2">The sequence shown here is derived from an EMBL/GenBank/DDBJ whole genome shotgun (WGS) entry which is preliminary data.</text>
</comment>
<keyword evidence="3" id="KW-1185">Reference proteome</keyword>
<keyword evidence="2" id="KW-0808">Transferase</keyword>
<dbReference type="RefSeq" id="WP_077118397.1">
    <property type="nucleotide sequence ID" value="NZ_LOKT01000006.1"/>
</dbReference>
<dbReference type="InterPro" id="IPR043131">
    <property type="entry name" value="BCAT-like_N"/>
</dbReference>
<dbReference type="InterPro" id="IPR036038">
    <property type="entry name" value="Aminotransferase-like"/>
</dbReference>
<dbReference type="AlphaFoldDB" id="A0A1W0BNY8"/>
<dbReference type="InterPro" id="IPR001544">
    <property type="entry name" value="Aminotrans_IV"/>
</dbReference>
<dbReference type="NCBIfam" id="NF006734">
    <property type="entry name" value="PRK09266.1"/>
    <property type="match status" value="1"/>
</dbReference>
<dbReference type="EMBL" id="MUMY01000014">
    <property type="protein sequence ID" value="ONM47615.1"/>
    <property type="molecule type" value="Genomic_DNA"/>
</dbReference>
<dbReference type="Pfam" id="PF01063">
    <property type="entry name" value="Aminotran_4"/>
    <property type="match status" value="1"/>
</dbReference>
<dbReference type="InterPro" id="IPR043132">
    <property type="entry name" value="BCAT-like_C"/>
</dbReference>
<comment type="similarity">
    <text evidence="1">Belongs to the class-IV pyridoxal-phosphate-dependent aminotransferase family.</text>
</comment>
<evidence type="ECO:0000313" key="3">
    <source>
        <dbReference type="Proteomes" id="UP000188836"/>
    </source>
</evidence>
<dbReference type="OrthoDB" id="8912228at2"/>
<reference evidence="2 3" key="1">
    <citation type="journal article" date="2016" name="Antonie Van Leeuwenhoek">
        <title>Nocardia donostiensis sp. nov., isolated from human respiratory specimens.</title>
        <authorList>
            <person name="Ercibengoa M."/>
            <person name="Bell M."/>
            <person name="Marimon J.M."/>
            <person name="Humrighouse B."/>
            <person name="Klenk H.P."/>
            <person name="Potter G."/>
            <person name="Perez-Trallero E."/>
        </authorList>
    </citation>
    <scope>NUCLEOTIDE SEQUENCE [LARGE SCALE GENOMIC DNA]</scope>
    <source>
        <strain evidence="2 3">X1655</strain>
    </source>
</reference>
<dbReference type="Gene3D" id="3.30.470.10">
    <property type="match status" value="1"/>
</dbReference>
<organism evidence="2 3">
    <name type="scientific">Nocardia donostiensis</name>
    <dbReference type="NCBI Taxonomy" id="1538463"/>
    <lineage>
        <taxon>Bacteria</taxon>
        <taxon>Bacillati</taxon>
        <taxon>Actinomycetota</taxon>
        <taxon>Actinomycetes</taxon>
        <taxon>Mycobacteriales</taxon>
        <taxon>Nocardiaceae</taxon>
        <taxon>Nocardia</taxon>
    </lineage>
</organism>
<keyword evidence="2" id="KW-0032">Aminotransferase</keyword>
<dbReference type="Proteomes" id="UP000188836">
    <property type="component" value="Unassembled WGS sequence"/>
</dbReference>
<dbReference type="PANTHER" id="PTHR42743:SF13">
    <property type="entry name" value="P-LOOP CONTAINING NUCLEOSIDE TRIPHOSPHATE HYDROLASE PROTEIN"/>
    <property type="match status" value="1"/>
</dbReference>
<evidence type="ECO:0000256" key="1">
    <source>
        <dbReference type="ARBA" id="ARBA00009320"/>
    </source>
</evidence>
<name>A0A1W0BNY8_9NOCA</name>
<gene>
    <name evidence="2" type="ORF">B0T46_17130</name>
</gene>
<proteinExistence type="inferred from homology"/>
<dbReference type="STRING" id="1538463.B0T36_10170"/>
<evidence type="ECO:0000313" key="2">
    <source>
        <dbReference type="EMBL" id="ONM47615.1"/>
    </source>
</evidence>
<dbReference type="GO" id="GO:0008483">
    <property type="term" value="F:transaminase activity"/>
    <property type="evidence" value="ECO:0007669"/>
    <property type="project" value="UniProtKB-KW"/>
</dbReference>